<evidence type="ECO:0000313" key="1">
    <source>
        <dbReference type="EMBL" id="SUZ85150.1"/>
    </source>
</evidence>
<dbReference type="AlphaFoldDB" id="A0A381R0Z9"/>
<organism evidence="1">
    <name type="scientific">marine metagenome</name>
    <dbReference type="NCBI Taxonomy" id="408172"/>
    <lineage>
        <taxon>unclassified sequences</taxon>
        <taxon>metagenomes</taxon>
        <taxon>ecological metagenomes</taxon>
    </lineage>
</organism>
<dbReference type="EMBL" id="UINC01001623">
    <property type="protein sequence ID" value="SUZ85150.1"/>
    <property type="molecule type" value="Genomic_DNA"/>
</dbReference>
<protein>
    <submittedName>
        <fullName evidence="1">Uncharacterized protein</fullName>
    </submittedName>
</protein>
<sequence>MIFTAEIVSLVQSIGVCGVRDVKLLLPDIIKKEFVPGRGCAGQP</sequence>
<gene>
    <name evidence="1" type="ORF">METZ01_LOCUS38004</name>
</gene>
<proteinExistence type="predicted"/>
<accession>A0A381R0Z9</accession>
<reference evidence="1" key="1">
    <citation type="submission" date="2018-05" db="EMBL/GenBank/DDBJ databases">
        <authorList>
            <person name="Lanie J.A."/>
            <person name="Ng W.-L."/>
            <person name="Kazmierczak K.M."/>
            <person name="Andrzejewski T.M."/>
            <person name="Davidsen T.M."/>
            <person name="Wayne K.J."/>
            <person name="Tettelin H."/>
            <person name="Glass J.I."/>
            <person name="Rusch D."/>
            <person name="Podicherti R."/>
            <person name="Tsui H.-C.T."/>
            <person name="Winkler M.E."/>
        </authorList>
    </citation>
    <scope>NUCLEOTIDE SEQUENCE</scope>
</reference>
<name>A0A381R0Z9_9ZZZZ</name>